<dbReference type="Proteomes" id="UP000298781">
    <property type="component" value="Chromosome"/>
</dbReference>
<protein>
    <submittedName>
        <fullName evidence="2">Tripartite tricarboxylate transporter substrate binding protein</fullName>
    </submittedName>
</protein>
<dbReference type="InterPro" id="IPR005064">
    <property type="entry name" value="BUG"/>
</dbReference>
<evidence type="ECO:0000256" key="1">
    <source>
        <dbReference type="ARBA" id="ARBA00006987"/>
    </source>
</evidence>
<name>A0A4D7AXB0_9HYPH</name>
<keyword evidence="3" id="KW-1185">Reference proteome</keyword>
<dbReference type="RefSeq" id="WP_136960182.1">
    <property type="nucleotide sequence ID" value="NZ_CP039690.1"/>
</dbReference>
<dbReference type="OrthoDB" id="7250553at2"/>
<gene>
    <name evidence="2" type="ORF">E8M01_11170</name>
</gene>
<dbReference type="Pfam" id="PF03401">
    <property type="entry name" value="TctC"/>
    <property type="match status" value="1"/>
</dbReference>
<sequence length="324" mass="34543">MDRRQFIIGAAGVAVAGQARAQAFPSRPIIFIVPYSAGGPLDATARLVGEGLARRLGQGVVIENRTGASGMLGANAVARAEPDGHTILFTVIDTQVNNVALFKTIAYDPIKDFAPITQAFLAPMILVTSAKFTARTPQEFAEQAKASGQPLSFGSWGIGGSAHLAGEALWNRHFKLNLTHVPYRGEAPIVNDLIANQIAVSFASIANTRQHIEQGALRALAVSGLKRSPALPDLPTLTELGLADPVFKIGIWLGAFAPGRTPRPIVDKLANEMRAVVRAPEVAERMGKLGFEPIASSPDEFAVSLEREIVTIKAVFRDLGIEQQ</sequence>
<organism evidence="2 3">
    <name type="scientific">Phreatobacter stygius</name>
    <dbReference type="NCBI Taxonomy" id="1940610"/>
    <lineage>
        <taxon>Bacteria</taxon>
        <taxon>Pseudomonadati</taxon>
        <taxon>Pseudomonadota</taxon>
        <taxon>Alphaproteobacteria</taxon>
        <taxon>Hyphomicrobiales</taxon>
        <taxon>Phreatobacteraceae</taxon>
        <taxon>Phreatobacter</taxon>
    </lineage>
</organism>
<dbReference type="PANTHER" id="PTHR42928:SF5">
    <property type="entry name" value="BLR1237 PROTEIN"/>
    <property type="match status" value="1"/>
</dbReference>
<dbReference type="AlphaFoldDB" id="A0A4D7AXB0"/>
<accession>A0A4D7AXB0</accession>
<dbReference type="InterPro" id="IPR042100">
    <property type="entry name" value="Bug_dom1"/>
</dbReference>
<dbReference type="CDD" id="cd07012">
    <property type="entry name" value="PBP2_Bug_TTT"/>
    <property type="match status" value="1"/>
</dbReference>
<dbReference type="PIRSF" id="PIRSF017082">
    <property type="entry name" value="YflP"/>
    <property type="match status" value="1"/>
</dbReference>
<dbReference type="EMBL" id="CP039690">
    <property type="protein sequence ID" value="QCI64731.1"/>
    <property type="molecule type" value="Genomic_DNA"/>
</dbReference>
<reference evidence="2 3" key="1">
    <citation type="submission" date="2019-04" db="EMBL/GenBank/DDBJ databases">
        <title>Phreatobacter aquaticus sp. nov.</title>
        <authorList>
            <person name="Choi A."/>
        </authorList>
    </citation>
    <scope>NUCLEOTIDE SEQUENCE [LARGE SCALE GENOMIC DNA]</scope>
    <source>
        <strain evidence="2 3">KCTC 52518</strain>
    </source>
</reference>
<evidence type="ECO:0000313" key="3">
    <source>
        <dbReference type="Proteomes" id="UP000298781"/>
    </source>
</evidence>
<dbReference type="SUPFAM" id="SSF53850">
    <property type="entry name" value="Periplasmic binding protein-like II"/>
    <property type="match status" value="1"/>
</dbReference>
<proteinExistence type="inferred from homology"/>
<dbReference type="Gene3D" id="3.40.190.150">
    <property type="entry name" value="Bordetella uptake gene, domain 1"/>
    <property type="match status" value="1"/>
</dbReference>
<dbReference type="KEGG" id="pstg:E8M01_11170"/>
<dbReference type="PANTHER" id="PTHR42928">
    <property type="entry name" value="TRICARBOXYLATE-BINDING PROTEIN"/>
    <property type="match status" value="1"/>
</dbReference>
<dbReference type="Gene3D" id="3.40.190.10">
    <property type="entry name" value="Periplasmic binding protein-like II"/>
    <property type="match status" value="1"/>
</dbReference>
<evidence type="ECO:0000313" key="2">
    <source>
        <dbReference type="EMBL" id="QCI64731.1"/>
    </source>
</evidence>
<comment type="similarity">
    <text evidence="1">Belongs to the UPF0065 (bug) family.</text>
</comment>